<dbReference type="AlphaFoldDB" id="A0A1F5NUP7"/>
<evidence type="ECO:0008006" key="4">
    <source>
        <dbReference type="Google" id="ProtNLM"/>
    </source>
</evidence>
<accession>A0A1F5NUP7</accession>
<reference evidence="2 3" key="1">
    <citation type="journal article" date="2016" name="Nat. Commun.">
        <title>Thousands of microbial genomes shed light on interconnected biogeochemical processes in an aquifer system.</title>
        <authorList>
            <person name="Anantharaman K."/>
            <person name="Brown C.T."/>
            <person name="Hug L.A."/>
            <person name="Sharon I."/>
            <person name="Castelle C.J."/>
            <person name="Probst A.J."/>
            <person name="Thomas B.C."/>
            <person name="Singh A."/>
            <person name="Wilkins M.J."/>
            <person name="Karaoz U."/>
            <person name="Brodie E.L."/>
            <person name="Williams K.H."/>
            <person name="Hubbard S.S."/>
            <person name="Banfield J.F."/>
        </authorList>
    </citation>
    <scope>NUCLEOTIDE SEQUENCE [LARGE SCALE GENOMIC DNA]</scope>
</reference>
<dbReference type="EMBL" id="MFEI01000010">
    <property type="protein sequence ID" value="OGE81070.1"/>
    <property type="molecule type" value="Genomic_DNA"/>
</dbReference>
<dbReference type="STRING" id="1817822.A2826_00715"/>
<keyword evidence="1" id="KW-0812">Transmembrane</keyword>
<evidence type="ECO:0000313" key="3">
    <source>
        <dbReference type="Proteomes" id="UP000177912"/>
    </source>
</evidence>
<feature type="transmembrane region" description="Helical" evidence="1">
    <location>
        <begin position="45"/>
        <end position="62"/>
    </location>
</feature>
<keyword evidence="1" id="KW-0472">Membrane</keyword>
<evidence type="ECO:0000256" key="1">
    <source>
        <dbReference type="SAM" id="Phobius"/>
    </source>
</evidence>
<sequence>MQKNQDQISWEASEFAHYEKSGRWYIILLVVGILILAYALWREDYLMFATLLILLVATYIFAKKKPKQIQVKLSSKGISLNESEYPYSMIKTFWIHYNPPEIKTLNFETSQLLNKEIVVQIEDANPNEIREFLTEYIPEDFEREESYPDKLLRRIKF</sequence>
<keyword evidence="1" id="KW-1133">Transmembrane helix</keyword>
<dbReference type="Proteomes" id="UP000177912">
    <property type="component" value="Unassembled WGS sequence"/>
</dbReference>
<name>A0A1F5NUP7_9BACT</name>
<evidence type="ECO:0000313" key="2">
    <source>
        <dbReference type="EMBL" id="OGE81070.1"/>
    </source>
</evidence>
<organism evidence="2 3">
    <name type="scientific">Candidatus Doudnabacteria bacterium RIFCSPHIGHO2_01_FULL_43_23</name>
    <dbReference type="NCBI Taxonomy" id="1817822"/>
    <lineage>
        <taxon>Bacteria</taxon>
        <taxon>Candidatus Doudnaibacteriota</taxon>
    </lineage>
</organism>
<protein>
    <recommendedName>
        <fullName evidence="4">DUF5673 domain-containing protein</fullName>
    </recommendedName>
</protein>
<feature type="transmembrane region" description="Helical" evidence="1">
    <location>
        <begin position="21"/>
        <end position="39"/>
    </location>
</feature>
<gene>
    <name evidence="2" type="ORF">A2826_00715</name>
</gene>
<proteinExistence type="predicted"/>
<comment type="caution">
    <text evidence="2">The sequence shown here is derived from an EMBL/GenBank/DDBJ whole genome shotgun (WGS) entry which is preliminary data.</text>
</comment>